<organism evidence="2 3">
    <name type="scientific">Salinibacillus aidingensis</name>
    <dbReference type="NCBI Taxonomy" id="237684"/>
    <lineage>
        <taxon>Bacteria</taxon>
        <taxon>Bacillati</taxon>
        <taxon>Bacillota</taxon>
        <taxon>Bacilli</taxon>
        <taxon>Bacillales</taxon>
        <taxon>Bacillaceae</taxon>
        <taxon>Salinibacillus</taxon>
    </lineage>
</organism>
<evidence type="ECO:0000256" key="1">
    <source>
        <dbReference type="SAM" id="SignalP"/>
    </source>
</evidence>
<feature type="signal peptide" evidence="1">
    <location>
        <begin position="1"/>
        <end position="23"/>
    </location>
</feature>
<keyword evidence="3" id="KW-1185">Reference proteome</keyword>
<feature type="chain" id="PRO_5045865673" evidence="1">
    <location>
        <begin position="24"/>
        <end position="146"/>
    </location>
</feature>
<evidence type="ECO:0000313" key="2">
    <source>
        <dbReference type="EMBL" id="GAA0492707.1"/>
    </source>
</evidence>
<evidence type="ECO:0000313" key="3">
    <source>
        <dbReference type="Proteomes" id="UP001500880"/>
    </source>
</evidence>
<dbReference type="EMBL" id="BAAADO010000003">
    <property type="protein sequence ID" value="GAA0492707.1"/>
    <property type="molecule type" value="Genomic_DNA"/>
</dbReference>
<dbReference type="RefSeq" id="WP_343840057.1">
    <property type="nucleotide sequence ID" value="NZ_BAAADO010000003.1"/>
</dbReference>
<reference evidence="3" key="1">
    <citation type="journal article" date="2019" name="Int. J. Syst. Evol. Microbiol.">
        <title>The Global Catalogue of Microorganisms (GCM) 10K type strain sequencing project: providing services to taxonomists for standard genome sequencing and annotation.</title>
        <authorList>
            <consortium name="The Broad Institute Genomics Platform"/>
            <consortium name="The Broad Institute Genome Sequencing Center for Infectious Disease"/>
            <person name="Wu L."/>
            <person name="Ma J."/>
        </authorList>
    </citation>
    <scope>NUCLEOTIDE SEQUENCE [LARGE SCALE GENOMIC DNA]</scope>
    <source>
        <strain evidence="3">JCM 12389</strain>
    </source>
</reference>
<proteinExistence type="predicted"/>
<protein>
    <submittedName>
        <fullName evidence="2">Uncharacterized protein</fullName>
    </submittedName>
</protein>
<gene>
    <name evidence="2" type="ORF">GCM10008986_18850</name>
</gene>
<keyword evidence="1" id="KW-0732">Signal</keyword>
<sequence length="146" mass="16776">MRKKTVLICIITFLLIFPVQLSAESDVHCPSTKNLLNTKIDDQDELSEALNNIVPDTYGENDYGNYFSKWEVTSALPFAEAVENDQQNEEYYNQAKQACGEDVTEQSWLVKLHFPLWEGKSENAANGQLFLAKSKEDGWFAWYRVQ</sequence>
<dbReference type="Proteomes" id="UP001500880">
    <property type="component" value="Unassembled WGS sequence"/>
</dbReference>
<comment type="caution">
    <text evidence="2">The sequence shown here is derived from an EMBL/GenBank/DDBJ whole genome shotgun (WGS) entry which is preliminary data.</text>
</comment>
<name>A0ABP3L5P9_9BACI</name>
<accession>A0ABP3L5P9</accession>